<dbReference type="OrthoDB" id="9806868at2"/>
<comment type="caution">
    <text evidence="3">The sequence shown here is derived from an EMBL/GenBank/DDBJ whole genome shotgun (WGS) entry which is preliminary data.</text>
</comment>
<dbReference type="Gene3D" id="3.30.720.110">
    <property type="match status" value="1"/>
</dbReference>
<evidence type="ECO:0000313" key="3">
    <source>
        <dbReference type="EMBL" id="PZA19209.1"/>
    </source>
</evidence>
<dbReference type="SUPFAM" id="SSF54593">
    <property type="entry name" value="Glyoxalase/Bleomycin resistance protein/Dihydroxybiphenyl dioxygenase"/>
    <property type="match status" value="1"/>
</dbReference>
<accession>A0A323V311</accession>
<dbReference type="EMBL" id="QKNV01000396">
    <property type="protein sequence ID" value="PZA19209.1"/>
    <property type="molecule type" value="Genomic_DNA"/>
</dbReference>
<dbReference type="PROSITE" id="PS51819">
    <property type="entry name" value="VOC"/>
    <property type="match status" value="1"/>
</dbReference>
<sequence length="138" mass="14849">MTTSDAPPPTVWPAFRARDARALIRFLVDAFGFEETAVYGEGDAVAHAELSWPLGGGVMLGSVRDDGAQGWHVQPGSTGCYVVTDDPDALFARAVAAGAEVLRPLEDTDHGSREFAVRDPEGNLWSFGTYRGEPRRVS</sequence>
<evidence type="ECO:0000313" key="2">
    <source>
        <dbReference type="EMBL" id="MBB3677404.1"/>
    </source>
</evidence>
<organism evidence="3 4">
    <name type="scientific">Modestobacter versicolor</name>
    <dbReference type="NCBI Taxonomy" id="429133"/>
    <lineage>
        <taxon>Bacteria</taxon>
        <taxon>Bacillati</taxon>
        <taxon>Actinomycetota</taxon>
        <taxon>Actinomycetes</taxon>
        <taxon>Geodermatophilales</taxon>
        <taxon>Geodermatophilaceae</taxon>
        <taxon>Modestobacter</taxon>
    </lineage>
</organism>
<dbReference type="RefSeq" id="WP_110554281.1">
    <property type="nucleotide sequence ID" value="NZ_JACIBU010000001.1"/>
</dbReference>
<feature type="domain" description="VOC" evidence="1">
    <location>
        <begin position="9"/>
        <end position="130"/>
    </location>
</feature>
<dbReference type="Proteomes" id="UP000247602">
    <property type="component" value="Unassembled WGS sequence"/>
</dbReference>
<evidence type="ECO:0000313" key="5">
    <source>
        <dbReference type="Proteomes" id="UP000580718"/>
    </source>
</evidence>
<name>A0A323V311_9ACTN</name>
<dbReference type="Pfam" id="PF00903">
    <property type="entry name" value="Glyoxalase"/>
    <property type="match status" value="1"/>
</dbReference>
<evidence type="ECO:0000313" key="4">
    <source>
        <dbReference type="Proteomes" id="UP000247602"/>
    </source>
</evidence>
<dbReference type="InterPro" id="IPR037523">
    <property type="entry name" value="VOC_core"/>
</dbReference>
<dbReference type="InterPro" id="IPR029068">
    <property type="entry name" value="Glyas_Bleomycin-R_OHBP_Dase"/>
</dbReference>
<gene>
    <name evidence="3" type="ORF">DMO24_21945</name>
    <name evidence="2" type="ORF">FHX36_003139</name>
</gene>
<keyword evidence="4" id="KW-1185">Reference proteome</keyword>
<dbReference type="EMBL" id="JACIBU010000001">
    <property type="protein sequence ID" value="MBB3677404.1"/>
    <property type="molecule type" value="Genomic_DNA"/>
</dbReference>
<protein>
    <submittedName>
        <fullName evidence="2 3">Glyoxalase</fullName>
    </submittedName>
</protein>
<dbReference type="PANTHER" id="PTHR34109">
    <property type="entry name" value="BNAUNNG04460D PROTEIN-RELATED"/>
    <property type="match status" value="1"/>
</dbReference>
<evidence type="ECO:0000259" key="1">
    <source>
        <dbReference type="PROSITE" id="PS51819"/>
    </source>
</evidence>
<reference evidence="3 4" key="1">
    <citation type="submission" date="2018-06" db="EMBL/GenBank/DDBJ databases">
        <title>Draft genome sequence of Modestobacter versicolor CP153-2.</title>
        <authorList>
            <person name="Gundlapally S.R."/>
        </authorList>
    </citation>
    <scope>NUCLEOTIDE SEQUENCE [LARGE SCALE GENOMIC DNA]</scope>
    <source>
        <strain evidence="3 4">CP153-2</strain>
    </source>
</reference>
<dbReference type="AlphaFoldDB" id="A0A323V311"/>
<dbReference type="Gene3D" id="3.30.720.120">
    <property type="match status" value="1"/>
</dbReference>
<reference evidence="2 5" key="2">
    <citation type="submission" date="2020-08" db="EMBL/GenBank/DDBJ databases">
        <title>Sequencing the genomes of 1000 actinobacteria strains.</title>
        <authorList>
            <person name="Klenk H.-P."/>
        </authorList>
    </citation>
    <scope>NUCLEOTIDE SEQUENCE [LARGE SCALE GENOMIC DNA]</scope>
    <source>
        <strain evidence="2 5">DSM 16678</strain>
    </source>
</reference>
<dbReference type="PANTHER" id="PTHR34109:SF1">
    <property type="entry name" value="VOC DOMAIN-CONTAINING PROTEIN"/>
    <property type="match status" value="1"/>
</dbReference>
<dbReference type="InterPro" id="IPR004360">
    <property type="entry name" value="Glyas_Fos-R_dOase_dom"/>
</dbReference>
<dbReference type="Proteomes" id="UP000580718">
    <property type="component" value="Unassembled WGS sequence"/>
</dbReference>
<proteinExistence type="predicted"/>